<dbReference type="HOGENOM" id="CLU_180015_1_0_9"/>
<name>G2T0S3_ROSHA</name>
<dbReference type="STRING" id="585394.RHOM_03165"/>
<evidence type="ECO:0000313" key="1">
    <source>
        <dbReference type="EMBL" id="AEN95755.1"/>
    </source>
</evidence>
<reference evidence="1 2" key="1">
    <citation type="journal article" date="2015" name="Genome Announc.">
        <title>Complete genome sequence of the human gut symbiont Roseburia hominis.</title>
        <authorList>
            <person name="Travis A.J."/>
            <person name="Kelly D."/>
            <person name="Flint H.J."/>
            <person name="Aminov R.I."/>
        </authorList>
    </citation>
    <scope>NUCLEOTIDE SEQUENCE [LARGE SCALE GENOMIC DNA]</scope>
    <source>
        <strain evidence="2">DSM 16839 / JCM 17582 / NCIMB 14029 / A2-183</strain>
    </source>
</reference>
<dbReference type="Pfam" id="PF19668">
    <property type="entry name" value="DUF6171"/>
    <property type="match status" value="1"/>
</dbReference>
<dbReference type="EMBL" id="CP003040">
    <property type="protein sequence ID" value="AEN95755.1"/>
    <property type="molecule type" value="Genomic_DNA"/>
</dbReference>
<protein>
    <submittedName>
        <fullName evidence="1">Uncharacterized protein</fullName>
    </submittedName>
</protein>
<gene>
    <name evidence="1" type="ordered locus">RHOM_03165</name>
</gene>
<dbReference type="AlphaFoldDB" id="G2T0S3"/>
<dbReference type="eggNOG" id="ENOG503326E">
    <property type="taxonomic scope" value="Bacteria"/>
</dbReference>
<accession>G2T0S3</accession>
<dbReference type="GeneID" id="93722500"/>
<sequence>MMEKRVCTRCLLRDMIEAGDSMEMIEKYRAAIKEADRVTEEVYESRLSVCRECGKLNAGTCMACGCYVELRAVAAVSRCPKKKW</sequence>
<keyword evidence="2" id="KW-1185">Reference proteome</keyword>
<dbReference type="BioCyc" id="RHOM585394:G1H02-658-MONOMER"/>
<dbReference type="KEGG" id="rho:RHOM_03165"/>
<organism evidence="1 2">
    <name type="scientific">Roseburia hominis (strain DSM 16839 / JCM 17582 / NCIMB 14029 / A2-183)</name>
    <dbReference type="NCBI Taxonomy" id="585394"/>
    <lineage>
        <taxon>Bacteria</taxon>
        <taxon>Bacillati</taxon>
        <taxon>Bacillota</taxon>
        <taxon>Clostridia</taxon>
        <taxon>Lachnospirales</taxon>
        <taxon>Lachnospiraceae</taxon>
        <taxon>Roseburia</taxon>
    </lineage>
</organism>
<dbReference type="Proteomes" id="UP000008178">
    <property type="component" value="Chromosome"/>
</dbReference>
<evidence type="ECO:0000313" key="2">
    <source>
        <dbReference type="Proteomes" id="UP000008178"/>
    </source>
</evidence>
<dbReference type="InterPro" id="IPR046169">
    <property type="entry name" value="DUF6171"/>
</dbReference>
<proteinExistence type="predicted"/>
<dbReference type="RefSeq" id="WP_014078800.1">
    <property type="nucleotide sequence ID" value="NC_015977.1"/>
</dbReference>